<reference evidence="2" key="1">
    <citation type="journal article" date="2021" name="Proc. Natl. Acad. Sci. U.S.A.">
        <title>Three genomes in the algal genus Volvox reveal the fate of a haploid sex-determining region after a transition to homothallism.</title>
        <authorList>
            <person name="Yamamoto K."/>
            <person name="Hamaji T."/>
            <person name="Kawai-Toyooka H."/>
            <person name="Matsuzaki R."/>
            <person name="Takahashi F."/>
            <person name="Nishimura Y."/>
            <person name="Kawachi M."/>
            <person name="Noguchi H."/>
            <person name="Minakuchi Y."/>
            <person name="Umen J.G."/>
            <person name="Toyoda A."/>
            <person name="Nozaki H."/>
        </authorList>
    </citation>
    <scope>NUCLEOTIDE SEQUENCE</scope>
    <source>
        <strain evidence="2">NIES-3785</strain>
    </source>
</reference>
<organism evidence="2 3">
    <name type="scientific">Volvox reticuliferus</name>
    <dbReference type="NCBI Taxonomy" id="1737510"/>
    <lineage>
        <taxon>Eukaryota</taxon>
        <taxon>Viridiplantae</taxon>
        <taxon>Chlorophyta</taxon>
        <taxon>core chlorophytes</taxon>
        <taxon>Chlorophyceae</taxon>
        <taxon>CS clade</taxon>
        <taxon>Chlamydomonadales</taxon>
        <taxon>Volvocaceae</taxon>
        <taxon>Volvox</taxon>
    </lineage>
</organism>
<dbReference type="GO" id="GO:0006310">
    <property type="term" value="P:DNA recombination"/>
    <property type="evidence" value="ECO:0007669"/>
    <property type="project" value="UniProtKB-KW"/>
</dbReference>
<evidence type="ECO:0000313" key="2">
    <source>
        <dbReference type="EMBL" id="GIM17529.1"/>
    </source>
</evidence>
<dbReference type="GO" id="GO:0015074">
    <property type="term" value="P:DNA integration"/>
    <property type="evidence" value="ECO:0007669"/>
    <property type="project" value="InterPro"/>
</dbReference>
<dbReference type="EMBL" id="BNCQ01000192">
    <property type="protein sequence ID" value="GIM17529.1"/>
    <property type="molecule type" value="Genomic_DNA"/>
</dbReference>
<dbReference type="AlphaFoldDB" id="A0A8J4M082"/>
<sequence length="127" mass="14519">MQLELNHHKTARFSENGQPLTVILPSDLSSLIKTYVRHARPVLMQCAPTEDQMSSHLLLIDKNGQPFNNGFAMEWKDIEERYGAPWEHIPPQKLRHIHSTSAYTSLVQEVARKLPDLRPHAQVMGNS</sequence>
<feature type="non-terminal residue" evidence="2">
    <location>
        <position position="127"/>
    </location>
</feature>
<dbReference type="Gene3D" id="1.10.443.10">
    <property type="entry name" value="Intergrase catalytic core"/>
    <property type="match status" value="1"/>
</dbReference>
<dbReference type="InterPro" id="IPR013762">
    <property type="entry name" value="Integrase-like_cat_sf"/>
</dbReference>
<dbReference type="SUPFAM" id="SSF56349">
    <property type="entry name" value="DNA breaking-rejoining enzymes"/>
    <property type="match status" value="1"/>
</dbReference>
<protein>
    <submittedName>
        <fullName evidence="2">Uncharacterized protein</fullName>
    </submittedName>
</protein>
<proteinExistence type="predicted"/>
<evidence type="ECO:0000256" key="1">
    <source>
        <dbReference type="ARBA" id="ARBA00023172"/>
    </source>
</evidence>
<name>A0A8J4M082_9CHLO</name>
<evidence type="ECO:0000313" key="3">
    <source>
        <dbReference type="Proteomes" id="UP000722791"/>
    </source>
</evidence>
<gene>
    <name evidence="2" type="ORF">Vretimale_20093</name>
</gene>
<dbReference type="InterPro" id="IPR011010">
    <property type="entry name" value="DNA_brk_join_enz"/>
</dbReference>
<dbReference type="Proteomes" id="UP000722791">
    <property type="component" value="Unassembled WGS sequence"/>
</dbReference>
<accession>A0A8J4M082</accession>
<dbReference type="GO" id="GO:0003677">
    <property type="term" value="F:DNA binding"/>
    <property type="evidence" value="ECO:0007669"/>
    <property type="project" value="InterPro"/>
</dbReference>
<keyword evidence="1" id="KW-0233">DNA recombination</keyword>
<comment type="caution">
    <text evidence="2">The sequence shown here is derived from an EMBL/GenBank/DDBJ whole genome shotgun (WGS) entry which is preliminary data.</text>
</comment>